<keyword evidence="3" id="KW-1185">Reference proteome</keyword>
<evidence type="ECO:0000256" key="1">
    <source>
        <dbReference type="SAM" id="Coils"/>
    </source>
</evidence>
<dbReference type="PANTHER" id="PTHR28360:SF1">
    <property type="entry name" value="DYNACTIN SUBUNIT 3"/>
    <property type="match status" value="1"/>
</dbReference>
<organism evidence="2 3">
    <name type="scientific">Exaiptasia diaphana</name>
    <name type="common">Tropical sea anemone</name>
    <name type="synonym">Aiptasia pulchella</name>
    <dbReference type="NCBI Taxonomy" id="2652724"/>
    <lineage>
        <taxon>Eukaryota</taxon>
        <taxon>Metazoa</taxon>
        <taxon>Cnidaria</taxon>
        <taxon>Anthozoa</taxon>
        <taxon>Hexacorallia</taxon>
        <taxon>Actiniaria</taxon>
        <taxon>Aiptasiidae</taxon>
        <taxon>Exaiptasia</taxon>
    </lineage>
</organism>
<proteinExistence type="predicted"/>
<protein>
    <recommendedName>
        <fullName evidence="4">Dynactin subunit 3</fullName>
    </recommendedName>
</protein>
<feature type="coiled-coil region" evidence="1">
    <location>
        <begin position="2"/>
        <end position="62"/>
    </location>
</feature>
<reference evidence="2" key="1">
    <citation type="submission" date="2022-11" db="UniProtKB">
        <authorList>
            <consortium name="EnsemblMetazoa"/>
        </authorList>
    </citation>
    <scope>IDENTIFICATION</scope>
</reference>
<sequence length="190" mass="22233">MADEQGEVLSIVEKRLQEIERRVLSSEEDLKRFQNESCLDTLGRVQNELQRLASKYQRISETWKKMKDLENFLSAEFMDKVALDDDSKADIVISGENQLRLCCEQLHEIEDMKKIVNTEPLKDLPTWSSKMEPLIEIHINQKELLDGTTSRLNNLLSNYNNIITMLSKQFVEWDNILTRMEIELDTKPSE</sequence>
<dbReference type="GO" id="GO:0061640">
    <property type="term" value="P:cytoskeleton-dependent cytokinesis"/>
    <property type="evidence" value="ECO:0007669"/>
    <property type="project" value="InterPro"/>
</dbReference>
<dbReference type="Pfam" id="PF07426">
    <property type="entry name" value="Dynactin_p22"/>
    <property type="match status" value="1"/>
</dbReference>
<dbReference type="RefSeq" id="XP_020915749.1">
    <property type="nucleotide sequence ID" value="XM_021060090.2"/>
</dbReference>
<name>A0A913Y725_EXADI</name>
<dbReference type="OMA" id="NILHVNT"/>
<accession>A0A913Y725</accession>
<dbReference type="GeneID" id="110253209"/>
<evidence type="ECO:0000313" key="3">
    <source>
        <dbReference type="Proteomes" id="UP000887567"/>
    </source>
</evidence>
<dbReference type="EnsemblMetazoa" id="XM_021060090.2">
    <property type="protein sequence ID" value="XP_020915749.1"/>
    <property type="gene ID" value="LOC110253209"/>
</dbReference>
<keyword evidence="1" id="KW-0175">Coiled coil</keyword>
<dbReference type="AlphaFoldDB" id="A0A913Y725"/>
<evidence type="ECO:0008006" key="4">
    <source>
        <dbReference type="Google" id="ProtNLM"/>
    </source>
</evidence>
<dbReference type="GO" id="GO:0005869">
    <property type="term" value="C:dynactin complex"/>
    <property type="evidence" value="ECO:0007669"/>
    <property type="project" value="InterPro"/>
</dbReference>
<evidence type="ECO:0000313" key="2">
    <source>
        <dbReference type="EnsemblMetazoa" id="XP_020915749.1"/>
    </source>
</evidence>
<dbReference type="Proteomes" id="UP000887567">
    <property type="component" value="Unplaced"/>
</dbReference>
<dbReference type="OrthoDB" id="16729at2759"/>
<dbReference type="InterPro" id="IPR009991">
    <property type="entry name" value="DCTN3"/>
</dbReference>
<dbReference type="PANTHER" id="PTHR28360">
    <property type="entry name" value="DYNACTIN SUBUNIT 3"/>
    <property type="match status" value="1"/>
</dbReference>
<dbReference type="KEGG" id="epa:110253209"/>